<dbReference type="HOGENOM" id="CLU_021018_1_0_1"/>
<protein>
    <recommendedName>
        <fullName evidence="4">cystathionine beta-synthase</fullName>
        <ecNumber evidence="4">4.2.1.22</ecNumber>
    </recommendedName>
</protein>
<dbReference type="AlphaFoldDB" id="A0A067MHK8"/>
<evidence type="ECO:0000256" key="3">
    <source>
        <dbReference type="ARBA" id="ARBA00007103"/>
    </source>
</evidence>
<dbReference type="FunFam" id="3.40.50.1100:FF:000003">
    <property type="entry name" value="Cystathionine beta-synthase"/>
    <property type="match status" value="1"/>
</dbReference>
<comment type="similarity">
    <text evidence="3">Belongs to the cysteine synthase/cystathionine beta-synthase family.</text>
</comment>
<dbReference type="Pfam" id="PF00291">
    <property type="entry name" value="PALP"/>
    <property type="match status" value="1"/>
</dbReference>
<dbReference type="FunFam" id="3.40.50.1100:FF:000118">
    <property type="entry name" value="Related to CYS4-cystathionine beta-synthase"/>
    <property type="match status" value="1"/>
</dbReference>
<evidence type="ECO:0000256" key="2">
    <source>
        <dbReference type="ARBA" id="ARBA00005003"/>
    </source>
</evidence>
<comment type="pathway">
    <text evidence="2">Amino-acid biosynthesis; L-cysteine biosynthesis; L-cysteine from L-homocysteine and L-serine: step 1/2.</text>
</comment>
<organism evidence="8 9">
    <name type="scientific">Botryobasidium botryosum (strain FD-172 SS1)</name>
    <dbReference type="NCBI Taxonomy" id="930990"/>
    <lineage>
        <taxon>Eukaryota</taxon>
        <taxon>Fungi</taxon>
        <taxon>Dikarya</taxon>
        <taxon>Basidiomycota</taxon>
        <taxon>Agaricomycotina</taxon>
        <taxon>Agaricomycetes</taxon>
        <taxon>Cantharellales</taxon>
        <taxon>Botryobasidiaceae</taxon>
        <taxon>Botryobasidium</taxon>
    </lineage>
</organism>
<keyword evidence="5" id="KW-0663">Pyridoxal phosphate</keyword>
<dbReference type="Gene3D" id="3.40.50.1100">
    <property type="match status" value="2"/>
</dbReference>
<dbReference type="PROSITE" id="PS00901">
    <property type="entry name" value="CYS_SYNTHASE"/>
    <property type="match status" value="1"/>
</dbReference>
<keyword evidence="9" id="KW-1185">Reference proteome</keyword>
<dbReference type="InterPro" id="IPR036052">
    <property type="entry name" value="TrpB-like_PALP_sf"/>
</dbReference>
<reference evidence="9" key="1">
    <citation type="journal article" date="2014" name="Proc. Natl. Acad. Sci. U.S.A.">
        <title>Extensive sampling of basidiomycete genomes demonstrates inadequacy of the white-rot/brown-rot paradigm for wood decay fungi.</title>
        <authorList>
            <person name="Riley R."/>
            <person name="Salamov A.A."/>
            <person name="Brown D.W."/>
            <person name="Nagy L.G."/>
            <person name="Floudas D."/>
            <person name="Held B.W."/>
            <person name="Levasseur A."/>
            <person name="Lombard V."/>
            <person name="Morin E."/>
            <person name="Otillar R."/>
            <person name="Lindquist E.A."/>
            <person name="Sun H."/>
            <person name="LaButti K.M."/>
            <person name="Schmutz J."/>
            <person name="Jabbour D."/>
            <person name="Luo H."/>
            <person name="Baker S.E."/>
            <person name="Pisabarro A.G."/>
            <person name="Walton J.D."/>
            <person name="Blanchette R.A."/>
            <person name="Henrissat B."/>
            <person name="Martin F."/>
            <person name="Cullen D."/>
            <person name="Hibbett D.S."/>
            <person name="Grigoriev I.V."/>
        </authorList>
    </citation>
    <scope>NUCLEOTIDE SEQUENCE [LARGE SCALE GENOMIC DNA]</scope>
    <source>
        <strain evidence="9">FD-172 SS1</strain>
    </source>
</reference>
<comment type="catalytic activity">
    <reaction evidence="6">
        <text>L-homocysteine + L-serine = L,L-cystathionine + H2O</text>
        <dbReference type="Rhea" id="RHEA:10112"/>
        <dbReference type="ChEBI" id="CHEBI:15377"/>
        <dbReference type="ChEBI" id="CHEBI:33384"/>
        <dbReference type="ChEBI" id="CHEBI:58161"/>
        <dbReference type="ChEBI" id="CHEBI:58199"/>
        <dbReference type="EC" id="4.2.1.22"/>
    </reaction>
</comment>
<feature type="domain" description="Tryptophan synthase beta chain-like PALP" evidence="7">
    <location>
        <begin position="20"/>
        <end position="302"/>
    </location>
</feature>
<name>A0A067MHK8_BOTB1</name>
<evidence type="ECO:0000313" key="8">
    <source>
        <dbReference type="EMBL" id="KDQ15024.1"/>
    </source>
</evidence>
<dbReference type="STRING" id="930990.A0A067MHK8"/>
<accession>A0A067MHK8</accession>
<comment type="cofactor">
    <cofactor evidence="1">
        <name>pyridoxal 5'-phosphate</name>
        <dbReference type="ChEBI" id="CHEBI:597326"/>
    </cofactor>
</comment>
<dbReference type="EMBL" id="KL198034">
    <property type="protein sequence ID" value="KDQ15024.1"/>
    <property type="molecule type" value="Genomic_DNA"/>
</dbReference>
<evidence type="ECO:0000259" key="7">
    <source>
        <dbReference type="Pfam" id="PF00291"/>
    </source>
</evidence>
<sequence>MPPPAAGYSFAGRVLETALDGIGNTPLIRMDRIAKAYGLKCNLYGKVEYFNPGGSVKDRMALRMLEAAEKEGKLIPGKSVLIEPSAGNTGAALAMMACLKGYRTVIVMPDRMSMDKDLILRALGAEVVRAPGPTMLSVSETLVATIPHGIMLDQFINPNNPLAHELTTAPEIIAAIESTVGGDRPTSGKIDVFCGCGGSGGTLTGVARGLRKSHNPDVKIIASDPTGSILALPETLNDPDAPIFLEGAGLKFVPKNLDRTSVSKWVKITDAEGYNAALQVHRLEALLIGGSAGAVVAGLLKYLKSDEGWEEFGGVEGKNAVAMLPDGIRNYMTQAWFTDSFANASDSPWAKQIEDALDEARKYALYDVNC</sequence>
<dbReference type="InterPro" id="IPR050214">
    <property type="entry name" value="Cys_Synth/Cystath_Beta-Synth"/>
</dbReference>
<evidence type="ECO:0000313" key="9">
    <source>
        <dbReference type="Proteomes" id="UP000027195"/>
    </source>
</evidence>
<dbReference type="CDD" id="cd01561">
    <property type="entry name" value="CBS_like"/>
    <property type="match status" value="1"/>
</dbReference>
<dbReference type="InterPro" id="IPR001926">
    <property type="entry name" value="TrpB-like_PALP"/>
</dbReference>
<dbReference type="PANTHER" id="PTHR10314">
    <property type="entry name" value="CYSTATHIONINE BETA-SYNTHASE"/>
    <property type="match status" value="1"/>
</dbReference>
<proteinExistence type="inferred from homology"/>
<evidence type="ECO:0000256" key="1">
    <source>
        <dbReference type="ARBA" id="ARBA00001933"/>
    </source>
</evidence>
<evidence type="ECO:0000256" key="5">
    <source>
        <dbReference type="ARBA" id="ARBA00022898"/>
    </source>
</evidence>
<dbReference type="GO" id="GO:0006535">
    <property type="term" value="P:cysteine biosynthetic process from serine"/>
    <property type="evidence" value="ECO:0007669"/>
    <property type="project" value="InterPro"/>
</dbReference>
<evidence type="ECO:0000256" key="4">
    <source>
        <dbReference type="ARBA" id="ARBA00012041"/>
    </source>
</evidence>
<dbReference type="Proteomes" id="UP000027195">
    <property type="component" value="Unassembled WGS sequence"/>
</dbReference>
<evidence type="ECO:0000256" key="6">
    <source>
        <dbReference type="ARBA" id="ARBA00047490"/>
    </source>
</evidence>
<dbReference type="InParanoid" id="A0A067MHK8"/>
<dbReference type="OrthoDB" id="10259545at2759"/>
<dbReference type="GO" id="GO:0004122">
    <property type="term" value="F:cystathionine beta-synthase activity"/>
    <property type="evidence" value="ECO:0007669"/>
    <property type="project" value="UniProtKB-EC"/>
</dbReference>
<dbReference type="EC" id="4.2.1.22" evidence="4"/>
<dbReference type="SUPFAM" id="SSF53686">
    <property type="entry name" value="Tryptophan synthase beta subunit-like PLP-dependent enzymes"/>
    <property type="match status" value="1"/>
</dbReference>
<dbReference type="InterPro" id="IPR001216">
    <property type="entry name" value="P-phosphate_BS"/>
</dbReference>
<gene>
    <name evidence="8" type="ORF">BOTBODRAFT_54920</name>
</gene>